<comment type="caution">
    <text evidence="1">The sequence shown here is derived from an EMBL/GenBank/DDBJ whole genome shotgun (WGS) entry which is preliminary data.</text>
</comment>
<reference evidence="1" key="1">
    <citation type="journal article" date="2014" name="Front. Microbiol.">
        <title>High frequency of phylogenetically diverse reductive dehalogenase-homologous genes in deep subseafloor sedimentary metagenomes.</title>
        <authorList>
            <person name="Kawai M."/>
            <person name="Futagami T."/>
            <person name="Toyoda A."/>
            <person name="Takaki Y."/>
            <person name="Nishi S."/>
            <person name="Hori S."/>
            <person name="Arai W."/>
            <person name="Tsubouchi T."/>
            <person name="Morono Y."/>
            <person name="Uchiyama I."/>
            <person name="Ito T."/>
            <person name="Fujiyama A."/>
            <person name="Inagaki F."/>
            <person name="Takami H."/>
        </authorList>
    </citation>
    <scope>NUCLEOTIDE SEQUENCE</scope>
    <source>
        <strain evidence="1">Expedition CK06-06</strain>
    </source>
</reference>
<evidence type="ECO:0000313" key="1">
    <source>
        <dbReference type="EMBL" id="GAI33859.1"/>
    </source>
</evidence>
<dbReference type="EMBL" id="BARV01031072">
    <property type="protein sequence ID" value="GAI33859.1"/>
    <property type="molecule type" value="Genomic_DNA"/>
</dbReference>
<proteinExistence type="predicted"/>
<sequence>MEPLPVHRIAIEPRGGSNCIWLMFFETLIT</sequence>
<organism evidence="1">
    <name type="scientific">marine sediment metagenome</name>
    <dbReference type="NCBI Taxonomy" id="412755"/>
    <lineage>
        <taxon>unclassified sequences</taxon>
        <taxon>metagenomes</taxon>
        <taxon>ecological metagenomes</taxon>
    </lineage>
</organism>
<accession>X1PSK3</accession>
<gene>
    <name evidence="1" type="ORF">S06H3_49227</name>
</gene>
<protein>
    <submittedName>
        <fullName evidence="1">Uncharacterized protein</fullName>
    </submittedName>
</protein>
<dbReference type="AlphaFoldDB" id="X1PSK3"/>
<feature type="non-terminal residue" evidence="1">
    <location>
        <position position="30"/>
    </location>
</feature>
<name>X1PSK3_9ZZZZ</name>